<dbReference type="SUPFAM" id="SSF49464">
    <property type="entry name" value="Carboxypeptidase regulatory domain-like"/>
    <property type="match status" value="1"/>
</dbReference>
<dbReference type="InterPro" id="IPR006664">
    <property type="entry name" value="OMP_bac"/>
</dbReference>
<feature type="domain" description="OmpA-like" evidence="5">
    <location>
        <begin position="516"/>
        <end position="641"/>
    </location>
</feature>
<dbReference type="Pfam" id="PF13620">
    <property type="entry name" value="CarboxypepD_reg"/>
    <property type="match status" value="1"/>
</dbReference>
<dbReference type="PANTHER" id="PTHR30329">
    <property type="entry name" value="STATOR ELEMENT OF FLAGELLAR MOTOR COMPLEX"/>
    <property type="match status" value="1"/>
</dbReference>
<dbReference type="Gene3D" id="2.60.40.1120">
    <property type="entry name" value="Carboxypeptidase-like, regulatory domain"/>
    <property type="match status" value="1"/>
</dbReference>
<dbReference type="GO" id="GO:0009279">
    <property type="term" value="C:cell outer membrane"/>
    <property type="evidence" value="ECO:0007669"/>
    <property type="project" value="UniProtKB-SubCell"/>
</dbReference>
<evidence type="ECO:0000313" key="7">
    <source>
        <dbReference type="Proteomes" id="UP000467305"/>
    </source>
</evidence>
<dbReference type="Gene3D" id="3.30.1330.60">
    <property type="entry name" value="OmpA-like domain"/>
    <property type="match status" value="1"/>
</dbReference>
<accession>A0A7J5AHV0</accession>
<dbReference type="InterPro" id="IPR011042">
    <property type="entry name" value="6-blade_b-propeller_TolB-like"/>
</dbReference>
<dbReference type="PRINTS" id="PR01021">
    <property type="entry name" value="OMPADOMAIN"/>
</dbReference>
<dbReference type="Gene3D" id="2.120.10.30">
    <property type="entry name" value="TolB, C-terminal domain"/>
    <property type="match status" value="1"/>
</dbReference>
<evidence type="ECO:0000313" key="6">
    <source>
        <dbReference type="EMBL" id="KAB1157181.1"/>
    </source>
</evidence>
<name>A0A7J5AHV0_9FLAO</name>
<organism evidence="6 7">
    <name type="scientific">Tenacibaculum aiptasiae</name>
    <dbReference type="NCBI Taxonomy" id="426481"/>
    <lineage>
        <taxon>Bacteria</taxon>
        <taxon>Pseudomonadati</taxon>
        <taxon>Bacteroidota</taxon>
        <taxon>Flavobacteriia</taxon>
        <taxon>Flavobacteriales</taxon>
        <taxon>Flavobacteriaceae</taxon>
        <taxon>Tenacibaculum</taxon>
    </lineage>
</organism>
<dbReference type="Pfam" id="PF00691">
    <property type="entry name" value="OmpA"/>
    <property type="match status" value="1"/>
</dbReference>
<dbReference type="InterPro" id="IPR008969">
    <property type="entry name" value="CarboxyPept-like_regulatory"/>
</dbReference>
<dbReference type="SUPFAM" id="SSF82171">
    <property type="entry name" value="DPP6 N-terminal domain-like"/>
    <property type="match status" value="1"/>
</dbReference>
<dbReference type="Gene3D" id="1.25.40.10">
    <property type="entry name" value="Tetratricopeptide repeat domain"/>
    <property type="match status" value="1"/>
</dbReference>
<sequence length="642" mass="73689">MKKIIIIVILLNTVLGYSQRKYAANRYFKEYAYKKAAELYESIYQKGDTSMAVISRLGDAYYFNTESTEAEKWYALLMEKHEAIVLPEYIFRYAQVLKSNGKVEESDTWLRKLKKVKNTDSRAIALENNKDYFVNYSKKKKTFVNINNLSSNTAYSDFGGFIFNNKLYFASTKPQGTKFDKNLYKWNNQPFLNIYEAEEAFNDESELIDVSGVKKLKSINTRYHESNVIITRDGKTMYFTRDNYNDDKLKGDKNSITHLKIFKAENIKGEWKNVKELPFNADGFSCGHPALSPDEKTLYFVSDMPGGIGATDIYKVNILDNDGYSKPENLGNIINTEGREMFPYVGMDGTLYFSSDGHLGLGALDVFESRSQDNSFSKPVNLGAPVNGSLDDFAFVINDEKTSGFFSSNRKGGKGDDDIYSYMIYNCKESIKGVVTAVGTNEPIENATVKLIDEKGNVLKSERTNEDGSYIFDEIDCEKKFVVIASKEDYRNDQKEVQTLDVNKKTIITNLQLESLIVEDQIVINPIYFDFDLYNIREDAEYELEHIVSVMKNNPEMIIKIESHTDSRGTKKYNKQLSKRRAISTKNYIISRGISEERIESAIGYGEEQLLNNCDDLNQNKCTEEEHQKNRRSYFYIVNLEK</sequence>
<dbReference type="InterPro" id="IPR011659">
    <property type="entry name" value="WD40"/>
</dbReference>
<dbReference type="InterPro" id="IPR036737">
    <property type="entry name" value="OmpA-like_sf"/>
</dbReference>
<keyword evidence="3" id="KW-0998">Cell outer membrane</keyword>
<dbReference type="PROSITE" id="PS51123">
    <property type="entry name" value="OMPA_2"/>
    <property type="match status" value="1"/>
</dbReference>
<dbReference type="InterPro" id="IPR050330">
    <property type="entry name" value="Bact_OuterMem_StrucFunc"/>
</dbReference>
<reference evidence="6 7" key="1">
    <citation type="submission" date="2019-09" db="EMBL/GenBank/DDBJ databases">
        <authorList>
            <person name="Cao W.R."/>
        </authorList>
    </citation>
    <scope>NUCLEOTIDE SEQUENCE [LARGE SCALE GENOMIC DNA]</scope>
    <source>
        <strain evidence="7">a4</strain>
    </source>
</reference>
<protein>
    <submittedName>
        <fullName evidence="6">OmpA family protein</fullName>
    </submittedName>
</protein>
<dbReference type="CDD" id="cd07185">
    <property type="entry name" value="OmpA_C-like"/>
    <property type="match status" value="1"/>
</dbReference>
<gene>
    <name evidence="6" type="ORF">F7018_09600</name>
</gene>
<evidence type="ECO:0000256" key="1">
    <source>
        <dbReference type="ARBA" id="ARBA00004442"/>
    </source>
</evidence>
<dbReference type="PANTHER" id="PTHR30329:SF21">
    <property type="entry name" value="LIPOPROTEIN YIAD-RELATED"/>
    <property type="match status" value="1"/>
</dbReference>
<dbReference type="SUPFAM" id="SSF48452">
    <property type="entry name" value="TPR-like"/>
    <property type="match status" value="1"/>
</dbReference>
<evidence type="ECO:0000259" key="5">
    <source>
        <dbReference type="PROSITE" id="PS51123"/>
    </source>
</evidence>
<evidence type="ECO:0000256" key="4">
    <source>
        <dbReference type="PROSITE-ProRule" id="PRU00473"/>
    </source>
</evidence>
<evidence type="ECO:0000256" key="2">
    <source>
        <dbReference type="ARBA" id="ARBA00023136"/>
    </source>
</evidence>
<comment type="subcellular location">
    <subcellularLocation>
        <location evidence="1">Cell outer membrane</location>
    </subcellularLocation>
</comment>
<evidence type="ECO:0000256" key="3">
    <source>
        <dbReference type="ARBA" id="ARBA00023237"/>
    </source>
</evidence>
<keyword evidence="2 4" id="KW-0472">Membrane</keyword>
<comment type="caution">
    <text evidence="6">The sequence shown here is derived from an EMBL/GenBank/DDBJ whole genome shotgun (WGS) entry which is preliminary data.</text>
</comment>
<dbReference type="SUPFAM" id="SSF103088">
    <property type="entry name" value="OmpA-like"/>
    <property type="match status" value="1"/>
</dbReference>
<dbReference type="InterPro" id="IPR006665">
    <property type="entry name" value="OmpA-like"/>
</dbReference>
<dbReference type="RefSeq" id="WP_150899850.1">
    <property type="nucleotide sequence ID" value="NZ_WAAU01000014.1"/>
</dbReference>
<dbReference type="OrthoDB" id="9809364at2"/>
<dbReference type="Proteomes" id="UP000467305">
    <property type="component" value="Unassembled WGS sequence"/>
</dbReference>
<dbReference type="Pfam" id="PF07676">
    <property type="entry name" value="PD40"/>
    <property type="match status" value="3"/>
</dbReference>
<proteinExistence type="predicted"/>
<dbReference type="AlphaFoldDB" id="A0A7J5AHV0"/>
<dbReference type="EMBL" id="WAAU01000014">
    <property type="protein sequence ID" value="KAB1157181.1"/>
    <property type="molecule type" value="Genomic_DNA"/>
</dbReference>
<dbReference type="InterPro" id="IPR011990">
    <property type="entry name" value="TPR-like_helical_dom_sf"/>
</dbReference>
<keyword evidence="7" id="KW-1185">Reference proteome</keyword>